<dbReference type="KEGG" id="cliz:G7Y31_06645"/>
<proteinExistence type="predicted"/>
<dbReference type="AlphaFoldDB" id="A0A7T0KCI7"/>
<dbReference type="EMBL" id="CP064954">
    <property type="protein sequence ID" value="QPK78263.1"/>
    <property type="molecule type" value="Genomic_DNA"/>
</dbReference>
<dbReference type="RefSeq" id="WP_165006339.1">
    <property type="nucleotide sequence ID" value="NZ_CP064954.1"/>
</dbReference>
<accession>A0A7T0KCI7</accession>
<evidence type="ECO:0000313" key="1">
    <source>
        <dbReference type="EMBL" id="QPK78263.1"/>
    </source>
</evidence>
<reference evidence="1 2" key="1">
    <citation type="submission" date="2020-11" db="EMBL/GenBank/DDBJ databases">
        <title>Corynebacterium sp. ZJ-599.</title>
        <authorList>
            <person name="Zhou J."/>
        </authorList>
    </citation>
    <scope>NUCLEOTIDE SEQUENCE [LARGE SCALE GENOMIC DNA]</scope>
    <source>
        <strain evidence="1 2">ZJ-599</strain>
    </source>
</reference>
<evidence type="ECO:0000313" key="2">
    <source>
        <dbReference type="Proteomes" id="UP000594681"/>
    </source>
</evidence>
<protein>
    <recommendedName>
        <fullName evidence="3">Phage tail assembly protein</fullName>
    </recommendedName>
</protein>
<name>A0A7T0KCI7_9CORY</name>
<keyword evidence="2" id="KW-1185">Reference proteome</keyword>
<dbReference type="Proteomes" id="UP000594681">
    <property type="component" value="Chromosome"/>
</dbReference>
<organism evidence="1 2">
    <name type="scientific">Corynebacterium lizhenjunii</name>
    <dbReference type="NCBI Taxonomy" id="2709394"/>
    <lineage>
        <taxon>Bacteria</taxon>
        <taxon>Bacillati</taxon>
        <taxon>Actinomycetota</taxon>
        <taxon>Actinomycetes</taxon>
        <taxon>Mycobacteriales</taxon>
        <taxon>Corynebacteriaceae</taxon>
        <taxon>Corynebacterium</taxon>
    </lineage>
</organism>
<gene>
    <name evidence="1" type="ORF">G7Y31_06645</name>
</gene>
<evidence type="ECO:0008006" key="3">
    <source>
        <dbReference type="Google" id="ProtNLM"/>
    </source>
</evidence>
<sequence>MATKTKPNTAPVFTYTIEGKDVELPAIKSLPFGVMRKIRKLEEVDQVFTMLEMVVDEDTMAVLDELPAVAVLEMVQAWQEEGNAGESVQS</sequence>